<dbReference type="GeneID" id="36572721"/>
<gene>
    <name evidence="2" type="ORF">M430DRAFT_221152</name>
</gene>
<accession>A0A2T3B5T5</accession>
<evidence type="ECO:0000313" key="3">
    <source>
        <dbReference type="Proteomes" id="UP000241818"/>
    </source>
</evidence>
<dbReference type="Proteomes" id="UP000241818">
    <property type="component" value="Unassembled WGS sequence"/>
</dbReference>
<sequence>MLRERSRKIAALFGDDILSLNTEIKSLKEDVANEKALVQSYRYKLSVSMLDQKAMEQKAKESLSKLEDAEKKYKQAKDIFEELEVSCKEQIVALKLQCDQSLQDSKTETKAAQAKLDKANLHKGETIRIENFHAPEISKKDQEIQTLKELFRDLECDLSKLIQEEHDMVSARTRNPQQRIEHDMTKTNLYEKLKVCKERNMEPVDEIQRHDALRRNITHLFDEVRFCREENLKLRNDVSYQVAAFHEAIAKFESDISDMNDRAMNTVKGKRAVSTKNFRSKIPRPTSSSSNYKASLD</sequence>
<protein>
    <submittedName>
        <fullName evidence="2">Uncharacterized protein</fullName>
    </submittedName>
</protein>
<reference evidence="2 3" key="1">
    <citation type="journal article" date="2018" name="New Phytol.">
        <title>Comparative genomics and transcriptomics depict ericoid mycorrhizal fungi as versatile saprotrophs and plant mutualists.</title>
        <authorList>
            <person name="Martino E."/>
            <person name="Morin E."/>
            <person name="Grelet G.A."/>
            <person name="Kuo A."/>
            <person name="Kohler A."/>
            <person name="Daghino S."/>
            <person name="Barry K.W."/>
            <person name="Cichocki N."/>
            <person name="Clum A."/>
            <person name="Dockter R.B."/>
            <person name="Hainaut M."/>
            <person name="Kuo R.C."/>
            <person name="LaButti K."/>
            <person name="Lindahl B.D."/>
            <person name="Lindquist E.A."/>
            <person name="Lipzen A."/>
            <person name="Khouja H.R."/>
            <person name="Magnuson J."/>
            <person name="Murat C."/>
            <person name="Ohm R.A."/>
            <person name="Singer S.W."/>
            <person name="Spatafora J.W."/>
            <person name="Wang M."/>
            <person name="Veneault-Fourrey C."/>
            <person name="Henrissat B."/>
            <person name="Grigoriev I.V."/>
            <person name="Martin F.M."/>
            <person name="Perotto S."/>
        </authorList>
    </citation>
    <scope>NUCLEOTIDE SEQUENCE [LARGE SCALE GENOMIC DNA]</scope>
    <source>
        <strain evidence="2 3">ATCC 22711</strain>
    </source>
</reference>
<dbReference type="EMBL" id="KZ679009">
    <property type="protein sequence ID" value="PSS22106.1"/>
    <property type="molecule type" value="Genomic_DNA"/>
</dbReference>
<dbReference type="RefSeq" id="XP_024722261.1">
    <property type="nucleotide sequence ID" value="XM_024864640.1"/>
</dbReference>
<feature type="coiled-coil region" evidence="1">
    <location>
        <begin position="17"/>
        <end position="86"/>
    </location>
</feature>
<evidence type="ECO:0000256" key="1">
    <source>
        <dbReference type="SAM" id="Coils"/>
    </source>
</evidence>
<dbReference type="AlphaFoldDB" id="A0A2T3B5T5"/>
<feature type="coiled-coil region" evidence="1">
    <location>
        <begin position="137"/>
        <end position="164"/>
    </location>
</feature>
<dbReference type="InParanoid" id="A0A2T3B5T5"/>
<evidence type="ECO:0000313" key="2">
    <source>
        <dbReference type="EMBL" id="PSS22106.1"/>
    </source>
</evidence>
<keyword evidence="3" id="KW-1185">Reference proteome</keyword>
<name>A0A2T3B5T5_AMORE</name>
<proteinExistence type="predicted"/>
<organism evidence="2 3">
    <name type="scientific">Amorphotheca resinae ATCC 22711</name>
    <dbReference type="NCBI Taxonomy" id="857342"/>
    <lineage>
        <taxon>Eukaryota</taxon>
        <taxon>Fungi</taxon>
        <taxon>Dikarya</taxon>
        <taxon>Ascomycota</taxon>
        <taxon>Pezizomycotina</taxon>
        <taxon>Leotiomycetes</taxon>
        <taxon>Helotiales</taxon>
        <taxon>Amorphothecaceae</taxon>
        <taxon>Amorphotheca</taxon>
    </lineage>
</organism>
<keyword evidence="1" id="KW-0175">Coiled coil</keyword>